<proteinExistence type="predicted"/>
<reference evidence="1 2" key="1">
    <citation type="journal article" date="2019" name="Commun. Biol.">
        <title>The bagworm genome reveals a unique fibroin gene that provides high tensile strength.</title>
        <authorList>
            <person name="Kono N."/>
            <person name="Nakamura H."/>
            <person name="Ohtoshi R."/>
            <person name="Tomita M."/>
            <person name="Numata K."/>
            <person name="Arakawa K."/>
        </authorList>
    </citation>
    <scope>NUCLEOTIDE SEQUENCE [LARGE SCALE GENOMIC DNA]</scope>
</reference>
<evidence type="ECO:0000313" key="2">
    <source>
        <dbReference type="Proteomes" id="UP000299102"/>
    </source>
</evidence>
<gene>
    <name evidence="1" type="ORF">EVAR_53301_1</name>
</gene>
<protein>
    <submittedName>
        <fullName evidence="1">Uncharacterized protein</fullName>
    </submittedName>
</protein>
<sequence length="120" mass="13482">MACVGLRACTSVWGATQCKSRGELSHGRPSRDKLRLPCRLHAEHTVSAPRERSRSFHSDADRYFGYFACLRKWFCINCVVLAIFASSRGNIFTRTLLLRWGNPEGFLTFAPLAPVCFLAA</sequence>
<keyword evidence="2" id="KW-1185">Reference proteome</keyword>
<comment type="caution">
    <text evidence="1">The sequence shown here is derived from an EMBL/GenBank/DDBJ whole genome shotgun (WGS) entry which is preliminary data.</text>
</comment>
<organism evidence="1 2">
    <name type="scientific">Eumeta variegata</name>
    <name type="common">Bagworm moth</name>
    <name type="synonym">Eumeta japonica</name>
    <dbReference type="NCBI Taxonomy" id="151549"/>
    <lineage>
        <taxon>Eukaryota</taxon>
        <taxon>Metazoa</taxon>
        <taxon>Ecdysozoa</taxon>
        <taxon>Arthropoda</taxon>
        <taxon>Hexapoda</taxon>
        <taxon>Insecta</taxon>
        <taxon>Pterygota</taxon>
        <taxon>Neoptera</taxon>
        <taxon>Endopterygota</taxon>
        <taxon>Lepidoptera</taxon>
        <taxon>Glossata</taxon>
        <taxon>Ditrysia</taxon>
        <taxon>Tineoidea</taxon>
        <taxon>Psychidae</taxon>
        <taxon>Oiketicinae</taxon>
        <taxon>Eumeta</taxon>
    </lineage>
</organism>
<dbReference type="Proteomes" id="UP000299102">
    <property type="component" value="Unassembled WGS sequence"/>
</dbReference>
<dbReference type="EMBL" id="BGZK01000754">
    <property type="protein sequence ID" value="GBP59148.1"/>
    <property type="molecule type" value="Genomic_DNA"/>
</dbReference>
<evidence type="ECO:0000313" key="1">
    <source>
        <dbReference type="EMBL" id="GBP59148.1"/>
    </source>
</evidence>
<accession>A0A4C1X5U9</accession>
<dbReference type="AlphaFoldDB" id="A0A4C1X5U9"/>
<name>A0A4C1X5U9_EUMVA</name>